<dbReference type="InterPro" id="IPR003593">
    <property type="entry name" value="AAA+_ATPase"/>
</dbReference>
<keyword evidence="5" id="KW-0067">ATP-binding</keyword>
<dbReference type="SUPFAM" id="SSF52540">
    <property type="entry name" value="P-loop containing nucleoside triphosphate hydrolases"/>
    <property type="match status" value="1"/>
</dbReference>
<sequence length="679" mass="74766">MARDDESDGKTPKSLNSFIEIAVEKKSDDGLTDDEEEEDEGGTELSRQPSVVPSLYSRHSSVQSEFYHRDTSRPGYDLRWSKVCVSAGSFQILDHAWGAAYHAQTTAILGPVSSGKTTVLNVLAGRQRRASGCVMLDEREVRPSDYARSVAYVMQDDALIPEVTVREAVEFSAKLQRHSFKSHDRLVRSLLHELDLSRCADMRVGGGGSGRKGISGGQRKRLSVAIQLVTSPEIILLDEPTSGLDSESALRCVAVLAAVAKLGAIVLTTIHQPGSDVFDLLDRLVVMKRGCVMYAGAREDVLDTFAARGFPAPEHFNVAEHMLKVAHLDDNTLAMAGFFARDATPSSSITTKEDDDDDDDDGRWDLGRSSFEVRHSEPGLLPTAELCEDLPAVVDNDSAPISTQLRVLIERDVLIEVRQFHALVSRIVVDVFSTAVIACIYYDAGREDYAKKDRLDNQFNSLSLICLFSLAGNAMSVILTVAYERRLFVVEYLSGTYAIAPYIISKVAIQLVKTYCLNVSTIFVAYMLVGFRSNFWVLTSIIWALSITTASIAFCVSAATPDAKTATELYPIIFMPQYLFCGLFVRNTYIPSFLRWARYCCALTYSLNLAVLEEFTDSRCRQHSDEPELAAAACKELKNALLVDANSAPRAWAVLAGMFVAFRAIGAIALHYTGAEHAY</sequence>
<organism evidence="11 12">
    <name type="scientific">Chrysophaeum taylorii</name>
    <dbReference type="NCBI Taxonomy" id="2483200"/>
    <lineage>
        <taxon>Eukaryota</taxon>
        <taxon>Sar</taxon>
        <taxon>Stramenopiles</taxon>
        <taxon>Ochrophyta</taxon>
        <taxon>Pelagophyceae</taxon>
        <taxon>Pelagomonadales</taxon>
        <taxon>Pelagomonadaceae</taxon>
        <taxon>Chrysophaeum</taxon>
    </lineage>
</organism>
<dbReference type="Pfam" id="PF00005">
    <property type="entry name" value="ABC_tran"/>
    <property type="match status" value="1"/>
</dbReference>
<evidence type="ECO:0000313" key="12">
    <source>
        <dbReference type="Proteomes" id="UP001230188"/>
    </source>
</evidence>
<keyword evidence="12" id="KW-1185">Reference proteome</keyword>
<dbReference type="GO" id="GO:0016887">
    <property type="term" value="F:ATP hydrolysis activity"/>
    <property type="evidence" value="ECO:0007669"/>
    <property type="project" value="InterPro"/>
</dbReference>
<evidence type="ECO:0000259" key="10">
    <source>
        <dbReference type="PROSITE" id="PS50893"/>
    </source>
</evidence>
<evidence type="ECO:0000256" key="4">
    <source>
        <dbReference type="ARBA" id="ARBA00022741"/>
    </source>
</evidence>
<dbReference type="Gene3D" id="3.40.50.300">
    <property type="entry name" value="P-loop containing nucleotide triphosphate hydrolases"/>
    <property type="match status" value="1"/>
</dbReference>
<dbReference type="PROSITE" id="PS00211">
    <property type="entry name" value="ABC_TRANSPORTER_1"/>
    <property type="match status" value="1"/>
</dbReference>
<feature type="region of interest" description="Disordered" evidence="8">
    <location>
        <begin position="23"/>
        <end position="54"/>
    </location>
</feature>
<feature type="transmembrane region" description="Helical" evidence="9">
    <location>
        <begin position="569"/>
        <end position="589"/>
    </location>
</feature>
<dbReference type="PROSITE" id="PS50893">
    <property type="entry name" value="ABC_TRANSPORTER_2"/>
    <property type="match status" value="1"/>
</dbReference>
<dbReference type="InterPro" id="IPR027417">
    <property type="entry name" value="P-loop_NTPase"/>
</dbReference>
<dbReference type="PANTHER" id="PTHR48041:SF139">
    <property type="entry name" value="PROTEIN SCARLET"/>
    <property type="match status" value="1"/>
</dbReference>
<evidence type="ECO:0000256" key="1">
    <source>
        <dbReference type="ARBA" id="ARBA00004141"/>
    </source>
</evidence>
<comment type="caution">
    <text evidence="11">The sequence shown here is derived from an EMBL/GenBank/DDBJ whole genome shotgun (WGS) entry which is preliminary data.</text>
</comment>
<name>A0AAD7UD27_9STRA</name>
<evidence type="ECO:0000256" key="3">
    <source>
        <dbReference type="ARBA" id="ARBA00022692"/>
    </source>
</evidence>
<dbReference type="GO" id="GO:0016020">
    <property type="term" value="C:membrane"/>
    <property type="evidence" value="ECO:0007669"/>
    <property type="project" value="UniProtKB-SubCell"/>
</dbReference>
<feature type="transmembrane region" description="Helical" evidence="9">
    <location>
        <begin position="423"/>
        <end position="442"/>
    </location>
</feature>
<evidence type="ECO:0000256" key="6">
    <source>
        <dbReference type="ARBA" id="ARBA00022989"/>
    </source>
</evidence>
<accession>A0AAD7UD27</accession>
<keyword evidence="3 9" id="KW-0812">Transmembrane</keyword>
<evidence type="ECO:0000256" key="9">
    <source>
        <dbReference type="SAM" id="Phobius"/>
    </source>
</evidence>
<feature type="transmembrane region" description="Helical" evidence="9">
    <location>
        <begin position="651"/>
        <end position="672"/>
    </location>
</feature>
<evidence type="ECO:0000256" key="2">
    <source>
        <dbReference type="ARBA" id="ARBA00022448"/>
    </source>
</evidence>
<dbReference type="SMART" id="SM00382">
    <property type="entry name" value="AAA"/>
    <property type="match status" value="1"/>
</dbReference>
<evidence type="ECO:0000256" key="7">
    <source>
        <dbReference type="ARBA" id="ARBA00023136"/>
    </source>
</evidence>
<dbReference type="GO" id="GO:0140359">
    <property type="term" value="F:ABC-type transporter activity"/>
    <property type="evidence" value="ECO:0007669"/>
    <property type="project" value="InterPro"/>
</dbReference>
<comment type="subcellular location">
    <subcellularLocation>
        <location evidence="1">Membrane</location>
        <topology evidence="1">Multi-pass membrane protein</topology>
    </subcellularLocation>
</comment>
<feature type="transmembrane region" description="Helical" evidence="9">
    <location>
        <begin position="462"/>
        <end position="481"/>
    </location>
</feature>
<evidence type="ECO:0000313" key="11">
    <source>
        <dbReference type="EMBL" id="KAJ8601717.1"/>
    </source>
</evidence>
<dbReference type="EMBL" id="JAQMWT010000407">
    <property type="protein sequence ID" value="KAJ8601717.1"/>
    <property type="molecule type" value="Genomic_DNA"/>
</dbReference>
<protein>
    <recommendedName>
        <fullName evidence="10">ABC transporter domain-containing protein</fullName>
    </recommendedName>
</protein>
<keyword evidence="6 9" id="KW-1133">Transmembrane helix</keyword>
<reference evidence="11" key="1">
    <citation type="submission" date="2023-01" db="EMBL/GenBank/DDBJ databases">
        <title>Metagenome sequencing of chrysophaentin producing Chrysophaeum taylorii.</title>
        <authorList>
            <person name="Davison J."/>
            <person name="Bewley C."/>
        </authorList>
    </citation>
    <scope>NUCLEOTIDE SEQUENCE</scope>
    <source>
        <strain evidence="11">NIES-1699</strain>
    </source>
</reference>
<dbReference type="GO" id="GO:0005524">
    <property type="term" value="F:ATP binding"/>
    <property type="evidence" value="ECO:0007669"/>
    <property type="project" value="UniProtKB-KW"/>
</dbReference>
<dbReference type="InterPro" id="IPR050352">
    <property type="entry name" value="ABCG_transporters"/>
</dbReference>
<feature type="transmembrane region" description="Helical" evidence="9">
    <location>
        <begin position="535"/>
        <end position="557"/>
    </location>
</feature>
<dbReference type="InterPro" id="IPR003439">
    <property type="entry name" value="ABC_transporter-like_ATP-bd"/>
</dbReference>
<dbReference type="Proteomes" id="UP001230188">
    <property type="component" value="Unassembled WGS sequence"/>
</dbReference>
<dbReference type="Pfam" id="PF01061">
    <property type="entry name" value="ABC2_membrane"/>
    <property type="match status" value="1"/>
</dbReference>
<proteinExistence type="predicted"/>
<feature type="domain" description="ABC transporter" evidence="10">
    <location>
        <begin position="78"/>
        <end position="314"/>
    </location>
</feature>
<keyword evidence="4" id="KW-0547">Nucleotide-binding</keyword>
<dbReference type="InterPro" id="IPR017871">
    <property type="entry name" value="ABC_transporter-like_CS"/>
</dbReference>
<evidence type="ECO:0000256" key="5">
    <source>
        <dbReference type="ARBA" id="ARBA00022840"/>
    </source>
</evidence>
<gene>
    <name evidence="11" type="ORF">CTAYLR_003193</name>
</gene>
<dbReference type="AlphaFoldDB" id="A0AAD7UD27"/>
<dbReference type="InterPro" id="IPR013525">
    <property type="entry name" value="ABC2_TM"/>
</dbReference>
<feature type="compositionally biased region" description="Acidic residues" evidence="8">
    <location>
        <begin position="30"/>
        <end position="42"/>
    </location>
</feature>
<keyword evidence="2" id="KW-0813">Transport</keyword>
<feature type="transmembrane region" description="Helical" evidence="9">
    <location>
        <begin position="511"/>
        <end position="529"/>
    </location>
</feature>
<evidence type="ECO:0000256" key="8">
    <source>
        <dbReference type="SAM" id="MobiDB-lite"/>
    </source>
</evidence>
<dbReference type="PANTHER" id="PTHR48041">
    <property type="entry name" value="ABC TRANSPORTER G FAMILY MEMBER 28"/>
    <property type="match status" value="1"/>
</dbReference>
<keyword evidence="7 9" id="KW-0472">Membrane</keyword>